<dbReference type="AlphaFoldDB" id="A0A6J6WDN1"/>
<protein>
    <submittedName>
        <fullName evidence="1">Unannotated protein</fullName>
    </submittedName>
</protein>
<dbReference type="EMBL" id="CAFAAG010000001">
    <property type="protein sequence ID" value="CAB4783262.1"/>
    <property type="molecule type" value="Genomic_DNA"/>
</dbReference>
<accession>A0A6J6WDN1</accession>
<sequence length="254" mass="28190">MLNNLQEKLVGVVRTYFSGAARQSIPLILAIGFALTARFDSESLHQSTEIQLATVQGSSQKVDLTSFCPMLKYVNEGVSLHFKMSVPRDLNDYEIFSTSQSDGGLRFFLNEERQLYAVHKSSEFVLSGPVFEGEIDLDITVSLILDPLQGGRQRMLFMTGYPELQRTNAVMSVAEFNQINCDDQGLIGVSAKNSMTTITARKPISPALQEASRSTVLFRALVSLSLAFWLAIKWICRKQATDGNHGQTQTKRNG</sequence>
<reference evidence="1" key="1">
    <citation type="submission" date="2020-05" db="EMBL/GenBank/DDBJ databases">
        <authorList>
            <person name="Chiriac C."/>
            <person name="Salcher M."/>
            <person name="Ghai R."/>
            <person name="Kavagutti S V."/>
        </authorList>
    </citation>
    <scope>NUCLEOTIDE SEQUENCE</scope>
</reference>
<name>A0A6J6WDN1_9ZZZZ</name>
<gene>
    <name evidence="1" type="ORF">UFOPK2975_00043</name>
</gene>
<organism evidence="1">
    <name type="scientific">freshwater metagenome</name>
    <dbReference type="NCBI Taxonomy" id="449393"/>
    <lineage>
        <taxon>unclassified sequences</taxon>
        <taxon>metagenomes</taxon>
        <taxon>ecological metagenomes</taxon>
    </lineage>
</organism>
<evidence type="ECO:0000313" key="1">
    <source>
        <dbReference type="EMBL" id="CAB4783262.1"/>
    </source>
</evidence>
<proteinExistence type="predicted"/>